<evidence type="ECO:0000256" key="10">
    <source>
        <dbReference type="ARBA" id="ARBA00048968"/>
    </source>
</evidence>
<gene>
    <name evidence="13" type="primary">ylmD</name>
    <name evidence="13" type="ORF">BT1A1_1489</name>
</gene>
<dbReference type="PATRIC" id="fig|35841.6.peg.2036"/>
<dbReference type="EMBL" id="CCRF01000045">
    <property type="protein sequence ID" value="CEE01318.1"/>
    <property type="molecule type" value="Genomic_DNA"/>
</dbReference>
<evidence type="ECO:0000256" key="3">
    <source>
        <dbReference type="ARBA" id="ARBA00003215"/>
    </source>
</evidence>
<evidence type="ECO:0000256" key="11">
    <source>
        <dbReference type="ARBA" id="ARBA00049893"/>
    </source>
</evidence>
<dbReference type="eggNOG" id="COG1496">
    <property type="taxonomic scope" value="Bacteria"/>
</dbReference>
<comment type="cofactor">
    <cofactor evidence="2">
        <name>Zn(2+)</name>
        <dbReference type="ChEBI" id="CHEBI:29105"/>
    </cofactor>
</comment>
<comment type="catalytic activity">
    <reaction evidence="11">
        <text>S-methyl-5'-thioadenosine + phosphate = 5-(methylsulfanyl)-alpha-D-ribose 1-phosphate + adenine</text>
        <dbReference type="Rhea" id="RHEA:11852"/>
        <dbReference type="ChEBI" id="CHEBI:16708"/>
        <dbReference type="ChEBI" id="CHEBI:17509"/>
        <dbReference type="ChEBI" id="CHEBI:43474"/>
        <dbReference type="ChEBI" id="CHEBI:58533"/>
        <dbReference type="EC" id="2.4.2.28"/>
    </reaction>
    <physiologicalReaction direction="left-to-right" evidence="11">
        <dbReference type="Rhea" id="RHEA:11853"/>
    </physiologicalReaction>
</comment>
<dbReference type="Gene3D" id="3.60.140.10">
    <property type="entry name" value="CNF1/YfiH-like putative cysteine hydrolases"/>
    <property type="match status" value="1"/>
</dbReference>
<keyword evidence="5" id="KW-0808">Transferase</keyword>
<dbReference type="CDD" id="cd16833">
    <property type="entry name" value="YfiH"/>
    <property type="match status" value="1"/>
</dbReference>
<evidence type="ECO:0000256" key="9">
    <source>
        <dbReference type="ARBA" id="ARBA00047989"/>
    </source>
</evidence>
<proteinExistence type="inferred from homology"/>
<dbReference type="AlphaFoldDB" id="A0A090IXZ4"/>
<comment type="catalytic activity">
    <reaction evidence="1">
        <text>inosine + phosphate = alpha-D-ribose 1-phosphate + hypoxanthine</text>
        <dbReference type="Rhea" id="RHEA:27646"/>
        <dbReference type="ChEBI" id="CHEBI:17368"/>
        <dbReference type="ChEBI" id="CHEBI:17596"/>
        <dbReference type="ChEBI" id="CHEBI:43474"/>
        <dbReference type="ChEBI" id="CHEBI:57720"/>
        <dbReference type="EC" id="2.4.2.1"/>
    </reaction>
    <physiologicalReaction direction="left-to-right" evidence="1">
        <dbReference type="Rhea" id="RHEA:27647"/>
    </physiologicalReaction>
</comment>
<dbReference type="GO" id="GO:0005507">
    <property type="term" value="F:copper ion binding"/>
    <property type="evidence" value="ECO:0007669"/>
    <property type="project" value="TreeGrafter"/>
</dbReference>
<evidence type="ECO:0000256" key="6">
    <source>
        <dbReference type="ARBA" id="ARBA00022723"/>
    </source>
</evidence>
<accession>A0A090IXZ4</accession>
<dbReference type="RefSeq" id="WP_034769631.1">
    <property type="nucleotide sequence ID" value="NZ_CCRF01000045.1"/>
</dbReference>
<dbReference type="InterPro" id="IPR003730">
    <property type="entry name" value="Cu_polyphenol_OxRdtase"/>
</dbReference>
<keyword evidence="6" id="KW-0479">Metal-binding</keyword>
<dbReference type="NCBIfam" id="TIGR00726">
    <property type="entry name" value="peptidoglycan editing factor PgeF"/>
    <property type="match status" value="1"/>
</dbReference>
<keyword evidence="8" id="KW-0862">Zinc</keyword>
<dbReference type="STRING" id="35841.B4167_1560"/>
<organism evidence="13 14">
    <name type="scientific">Caldibacillus thermoamylovorans</name>
    <dbReference type="NCBI Taxonomy" id="35841"/>
    <lineage>
        <taxon>Bacteria</taxon>
        <taxon>Bacillati</taxon>
        <taxon>Bacillota</taxon>
        <taxon>Bacilli</taxon>
        <taxon>Bacillales</taxon>
        <taxon>Bacillaceae</taxon>
        <taxon>Caldibacillus</taxon>
    </lineage>
</organism>
<protein>
    <recommendedName>
        <fullName evidence="12">Purine nucleoside phosphorylase</fullName>
    </recommendedName>
</protein>
<evidence type="ECO:0000256" key="5">
    <source>
        <dbReference type="ARBA" id="ARBA00022679"/>
    </source>
</evidence>
<dbReference type="GO" id="GO:0016787">
    <property type="term" value="F:hydrolase activity"/>
    <property type="evidence" value="ECO:0007669"/>
    <property type="project" value="UniProtKB-KW"/>
</dbReference>
<comment type="catalytic activity">
    <reaction evidence="9">
        <text>adenosine + H2O + H(+) = inosine + NH4(+)</text>
        <dbReference type="Rhea" id="RHEA:24408"/>
        <dbReference type="ChEBI" id="CHEBI:15377"/>
        <dbReference type="ChEBI" id="CHEBI:15378"/>
        <dbReference type="ChEBI" id="CHEBI:16335"/>
        <dbReference type="ChEBI" id="CHEBI:17596"/>
        <dbReference type="ChEBI" id="CHEBI:28938"/>
        <dbReference type="EC" id="3.5.4.4"/>
    </reaction>
    <physiologicalReaction direction="left-to-right" evidence="9">
        <dbReference type="Rhea" id="RHEA:24409"/>
    </physiologicalReaction>
</comment>
<comment type="catalytic activity">
    <reaction evidence="10">
        <text>adenosine + phosphate = alpha-D-ribose 1-phosphate + adenine</text>
        <dbReference type="Rhea" id="RHEA:27642"/>
        <dbReference type="ChEBI" id="CHEBI:16335"/>
        <dbReference type="ChEBI" id="CHEBI:16708"/>
        <dbReference type="ChEBI" id="CHEBI:43474"/>
        <dbReference type="ChEBI" id="CHEBI:57720"/>
        <dbReference type="EC" id="2.4.2.1"/>
    </reaction>
    <physiologicalReaction direction="left-to-right" evidence="10">
        <dbReference type="Rhea" id="RHEA:27643"/>
    </physiologicalReaction>
</comment>
<comment type="function">
    <text evidence="3">Purine nucleoside enzyme that catalyzes the phosphorolysis of adenosine and inosine nucleosides, yielding D-ribose 1-phosphate and the respective free bases, adenine and hypoxanthine. Also catalyzes the phosphorolysis of S-methyl-5'-thioadenosine into adenine and S-methyl-5-thio-alpha-D-ribose 1-phosphate. Also has adenosine deaminase activity.</text>
</comment>
<dbReference type="PANTHER" id="PTHR30616:SF2">
    <property type="entry name" value="PURINE NUCLEOSIDE PHOSPHORYLASE LACC1"/>
    <property type="match status" value="1"/>
</dbReference>
<evidence type="ECO:0000256" key="7">
    <source>
        <dbReference type="ARBA" id="ARBA00022801"/>
    </source>
</evidence>
<dbReference type="Pfam" id="PF02578">
    <property type="entry name" value="Cu-oxidase_4"/>
    <property type="match status" value="1"/>
</dbReference>
<evidence type="ECO:0000256" key="1">
    <source>
        <dbReference type="ARBA" id="ARBA00000553"/>
    </source>
</evidence>
<keyword evidence="14" id="KW-1185">Reference proteome</keyword>
<keyword evidence="7" id="KW-0378">Hydrolase</keyword>
<dbReference type="SUPFAM" id="SSF64438">
    <property type="entry name" value="CNF1/YfiH-like putative cysteine hydrolases"/>
    <property type="match status" value="1"/>
</dbReference>
<dbReference type="InterPro" id="IPR038371">
    <property type="entry name" value="Cu_polyphenol_OxRdtase_sf"/>
</dbReference>
<dbReference type="PANTHER" id="PTHR30616">
    <property type="entry name" value="UNCHARACTERIZED PROTEIN YFIH"/>
    <property type="match status" value="1"/>
</dbReference>
<dbReference type="GO" id="GO:0017061">
    <property type="term" value="F:S-methyl-5-thioadenosine phosphorylase activity"/>
    <property type="evidence" value="ECO:0007669"/>
    <property type="project" value="UniProtKB-EC"/>
</dbReference>
<dbReference type="Proteomes" id="UP000040576">
    <property type="component" value="Unassembled WGS sequence"/>
</dbReference>
<name>A0A090IXZ4_9BACI</name>
<evidence type="ECO:0000313" key="13">
    <source>
        <dbReference type="EMBL" id="CEE01318.1"/>
    </source>
</evidence>
<evidence type="ECO:0000256" key="4">
    <source>
        <dbReference type="ARBA" id="ARBA00007353"/>
    </source>
</evidence>
<evidence type="ECO:0000256" key="12">
    <source>
        <dbReference type="RuleBase" id="RU361274"/>
    </source>
</evidence>
<dbReference type="InterPro" id="IPR011324">
    <property type="entry name" value="Cytotoxic_necrot_fac-like_cat"/>
</dbReference>
<sequence length="273" mass="30875">MTEPFHLMDDSYFLIKNWQKINPRIFAGFTTKMGGISSGPYFNNNMGLHVGDDNAKVVFNRNQFAKKINFPISNWVCCEQTHGSNVQYIAETDWGKGTESYGDSLKDCDGIYTDKGDTLLALCFADCVPIYFFAPKYGLFGIVHAGWKGTVKNISHSLIEQWRSRGIPVEKIFVTIGPSICNQCYIVDNKIIDQVEKLPLNAVQRFYTQVEKSQYQIDLKALNQALLENEGILPDNIQVSGLCSSCDQTYFYSHRRDKGQTGRMIGFIGIREA</sequence>
<evidence type="ECO:0000256" key="2">
    <source>
        <dbReference type="ARBA" id="ARBA00001947"/>
    </source>
</evidence>
<evidence type="ECO:0000256" key="8">
    <source>
        <dbReference type="ARBA" id="ARBA00022833"/>
    </source>
</evidence>
<evidence type="ECO:0000313" key="14">
    <source>
        <dbReference type="Proteomes" id="UP000040576"/>
    </source>
</evidence>
<reference evidence="13 14" key="1">
    <citation type="submission" date="2014-07" db="EMBL/GenBank/DDBJ databases">
        <authorList>
            <person name="Wibberg Daniel"/>
        </authorList>
    </citation>
    <scope>NUCLEOTIDE SEQUENCE [LARGE SCALE GENOMIC DNA]</scope>
</reference>
<comment type="similarity">
    <text evidence="4 12">Belongs to the purine nucleoside phosphorylase YfiH/LACC1 family.</text>
</comment>